<comment type="caution">
    <text evidence="2">The sequence shown here is derived from an EMBL/GenBank/DDBJ whole genome shotgun (WGS) entry which is preliminary data.</text>
</comment>
<dbReference type="OrthoDB" id="191037at2759"/>
<evidence type="ECO:0000259" key="1">
    <source>
        <dbReference type="Pfam" id="PF01636"/>
    </source>
</evidence>
<dbReference type="Gene3D" id="3.30.200.20">
    <property type="entry name" value="Phosphorylase Kinase, domain 1"/>
    <property type="match status" value="1"/>
</dbReference>
<dbReference type="InterPro" id="IPR052898">
    <property type="entry name" value="ACAD10-like"/>
</dbReference>
<accession>A0A9P4SED2</accession>
<keyword evidence="3" id="KW-1185">Reference proteome</keyword>
<dbReference type="Pfam" id="PF01636">
    <property type="entry name" value="APH"/>
    <property type="match status" value="1"/>
</dbReference>
<evidence type="ECO:0000313" key="3">
    <source>
        <dbReference type="Proteomes" id="UP000799429"/>
    </source>
</evidence>
<dbReference type="EMBL" id="MU006092">
    <property type="protein sequence ID" value="KAF2841030.1"/>
    <property type="molecule type" value="Genomic_DNA"/>
</dbReference>
<reference evidence="2" key="1">
    <citation type="journal article" date="2020" name="Stud. Mycol.">
        <title>101 Dothideomycetes genomes: a test case for predicting lifestyles and emergence of pathogens.</title>
        <authorList>
            <person name="Haridas S."/>
            <person name="Albert R."/>
            <person name="Binder M."/>
            <person name="Bloem J."/>
            <person name="Labutti K."/>
            <person name="Salamov A."/>
            <person name="Andreopoulos B."/>
            <person name="Baker S."/>
            <person name="Barry K."/>
            <person name="Bills G."/>
            <person name="Bluhm B."/>
            <person name="Cannon C."/>
            <person name="Castanera R."/>
            <person name="Culley D."/>
            <person name="Daum C."/>
            <person name="Ezra D."/>
            <person name="Gonzalez J."/>
            <person name="Henrissat B."/>
            <person name="Kuo A."/>
            <person name="Liang C."/>
            <person name="Lipzen A."/>
            <person name="Lutzoni F."/>
            <person name="Magnuson J."/>
            <person name="Mondo S."/>
            <person name="Nolan M."/>
            <person name="Ohm R."/>
            <person name="Pangilinan J."/>
            <person name="Park H.-J."/>
            <person name="Ramirez L."/>
            <person name="Alfaro M."/>
            <person name="Sun H."/>
            <person name="Tritt A."/>
            <person name="Yoshinaga Y."/>
            <person name="Zwiers L.-H."/>
            <person name="Turgeon B."/>
            <person name="Goodwin S."/>
            <person name="Spatafora J."/>
            <person name="Crous P."/>
            <person name="Grigoriev I."/>
        </authorList>
    </citation>
    <scope>NUCLEOTIDE SEQUENCE</scope>
    <source>
        <strain evidence="2">CBS 101060</strain>
    </source>
</reference>
<sequence>MAGPVRQPIDLKVLERYINVTVPEIKTPLSIKQFGFGQSNPTYQLTDKTGKKYVMRKKPPGKLLSKSAHKVEREYRIIHALEQTDVPAPKAYCLCTDDSVVGTPFYIMEFLDGRIITEPHMPEVSPEDRREMWHDAVRTLARLHRLNPKSIGLETFGKPSGFYNRQIATFTVLGKNQASAVDLESKEPVGPIPHMTELAEFFKEIRYQPEDRAVPIHGDYKIDNLVFHKTEPRVIGILDWEMSTIGHPLSDVCNLVAPYTISNAFSKPQMHWYPEFRPGGIPEGLPSRDQCLEWYSEVAGWDPRAELTWGIAFAFWRDSIIFQGIAARYAVRQASSVQAYKVGQERTPFAGLCWKLVQEEKQKRKGDRVKATL</sequence>
<dbReference type="Gene3D" id="3.90.1200.10">
    <property type="match status" value="1"/>
</dbReference>
<dbReference type="InterPro" id="IPR011009">
    <property type="entry name" value="Kinase-like_dom_sf"/>
</dbReference>
<protein>
    <submittedName>
        <fullName evidence="2">APH-domain-containing protein</fullName>
    </submittedName>
</protein>
<proteinExistence type="predicted"/>
<name>A0A9P4SED2_9PEZI</name>
<dbReference type="Proteomes" id="UP000799429">
    <property type="component" value="Unassembled WGS sequence"/>
</dbReference>
<dbReference type="PANTHER" id="PTHR47829:SF1">
    <property type="entry name" value="HAD FAMILY PHOSPHATASE"/>
    <property type="match status" value="1"/>
</dbReference>
<organism evidence="2 3">
    <name type="scientific">Patellaria atrata CBS 101060</name>
    <dbReference type="NCBI Taxonomy" id="1346257"/>
    <lineage>
        <taxon>Eukaryota</taxon>
        <taxon>Fungi</taxon>
        <taxon>Dikarya</taxon>
        <taxon>Ascomycota</taxon>
        <taxon>Pezizomycotina</taxon>
        <taxon>Dothideomycetes</taxon>
        <taxon>Dothideomycetes incertae sedis</taxon>
        <taxon>Patellariales</taxon>
        <taxon>Patellariaceae</taxon>
        <taxon>Patellaria</taxon>
    </lineage>
</organism>
<dbReference type="SUPFAM" id="SSF56112">
    <property type="entry name" value="Protein kinase-like (PK-like)"/>
    <property type="match status" value="1"/>
</dbReference>
<dbReference type="AlphaFoldDB" id="A0A9P4SED2"/>
<dbReference type="InterPro" id="IPR041726">
    <property type="entry name" value="ACAD10_11_N"/>
</dbReference>
<gene>
    <name evidence="2" type="ORF">M501DRAFT_930646</name>
</gene>
<dbReference type="InterPro" id="IPR002575">
    <property type="entry name" value="Aminoglycoside_PTrfase"/>
</dbReference>
<dbReference type="CDD" id="cd05154">
    <property type="entry name" value="ACAD10_11_N-like"/>
    <property type="match status" value="1"/>
</dbReference>
<feature type="domain" description="Aminoglycoside phosphotransferase" evidence="1">
    <location>
        <begin position="31"/>
        <end position="265"/>
    </location>
</feature>
<evidence type="ECO:0000313" key="2">
    <source>
        <dbReference type="EMBL" id="KAF2841030.1"/>
    </source>
</evidence>
<dbReference type="PANTHER" id="PTHR47829">
    <property type="entry name" value="HYDROLASE, PUTATIVE (AFU_ORTHOLOGUE AFUA_1G12880)-RELATED"/>
    <property type="match status" value="1"/>
</dbReference>